<dbReference type="GeneTree" id="ENSGT00390000007354"/>
<dbReference type="STRING" id="37003.ENSKMAP00000018036"/>
<evidence type="ECO:0008006" key="7">
    <source>
        <dbReference type="Google" id="ProtNLM"/>
    </source>
</evidence>
<protein>
    <recommendedName>
        <fullName evidence="7">Ectopic P-granules autophagy protein 5 homolog</fullName>
    </recommendedName>
</protein>
<dbReference type="InterPro" id="IPR058750">
    <property type="entry name" value="TPR_Epg5"/>
</dbReference>
<accession>A0A3Q3ANQ5</accession>
<dbReference type="GO" id="GO:0097352">
    <property type="term" value="P:autophagosome maturation"/>
    <property type="evidence" value="ECO:0007669"/>
    <property type="project" value="TreeGrafter"/>
</dbReference>
<dbReference type="InterPro" id="IPR059030">
    <property type="entry name" value="TPR_Epg5_mid"/>
</dbReference>
<dbReference type="PANTHER" id="PTHR31139:SF4">
    <property type="entry name" value="ECTOPIC P GRANULES PROTEIN 5 HOMOLOG"/>
    <property type="match status" value="1"/>
</dbReference>
<comment type="similarity">
    <text evidence="1">Belongs to the EPG5 family.</text>
</comment>
<evidence type="ECO:0000313" key="5">
    <source>
        <dbReference type="Ensembl" id="ENSKMAP00000018036.1"/>
    </source>
</evidence>
<feature type="domain" description="Epg5-like TPR" evidence="4">
    <location>
        <begin position="123"/>
        <end position="333"/>
    </location>
</feature>
<dbReference type="Ensembl" id="ENSKMAT00000018288.1">
    <property type="protein sequence ID" value="ENSKMAP00000018036.1"/>
    <property type="gene ID" value="ENSKMAG00000013359.1"/>
</dbReference>
<evidence type="ECO:0000256" key="1">
    <source>
        <dbReference type="ARBA" id="ARBA00010948"/>
    </source>
</evidence>
<dbReference type="InterPro" id="IPR051436">
    <property type="entry name" value="Autophagy-related_EPG5"/>
</dbReference>
<dbReference type="GO" id="GO:0005737">
    <property type="term" value="C:cytoplasm"/>
    <property type="evidence" value="ECO:0007669"/>
    <property type="project" value="TreeGrafter"/>
</dbReference>
<dbReference type="AlphaFoldDB" id="A0A3Q3ANQ5"/>
<evidence type="ECO:0000259" key="4">
    <source>
        <dbReference type="Pfam" id="PF26573"/>
    </source>
</evidence>
<sequence>MSFIFQSHVVESSRPGRVGAAAVLEFWVGILTQQNLWYRDKTVLFLMDQICCAAFTHHQEECVQKLLYQQHKNALGYHGDRGLLSSLVGWIAGNVTPSFIEGQSLSGEVWFVWLVLNMEGLFEEESQLRRCVEHELLSESNISPDQALKRAQQRLKLPVAPSLQRLQVYRWACQALATPPDHPLLPLVWQKFLQLYLRQPGPEYGLAAGGCIGKRFFQASSYAALLKDLRQRIQEVSDFHHAASQALRVPPLNTPSSDTQGEETPGNAQPLYLTSPQLHSELVRLFGVFALWMDDGTLQKQEVFLPTLPPEYEAHRLAQVMQRQQELWLEYIDQERLQYDEREVLSLWEKVQSEPTFLQPQSPDLFKSDFCLSLYSAKERILSNLQKHPVPLQAPELQEQKAPVADVPAACLSDFKAAAKLIQQDLSILQDQARTAVAREAQQVAMEQELLEGLPLLFKNQPEQISMNLECKGKGGQPCQGPANITVTFERVQRQEAVHNQITSLRRDIKKLQTDSMAPPPQSLAQAAVRTENFITSVALVNIFKAQKSPAVQQVGVSAFYQVVSFVCEDTLRHPPTRQYLSSCVEILGQVFIQENAEECGRVLKAILEQRLLCPLISPFFTPNAAPDQFVFLYQDVVTSLHLDTADVIFMLLTKFDLSHWLNEAHPVFSERTRLLELVHGALCVCGRDPEPEFLTPFHLFTKHWTLLLCHHFPDHYSDCLRLLMTSSSNQMLSPECWRVTLRVLGCLPPSRSAKSKTEPSFSSTYLFVCQQVDETVDWLSNYFLRSRLSKPDLRSFGLFSAWIPYISHVVTFWEHLIGCIISVQVSSCARETVALQGLYSKLGKLFKPWIFPLDSGEGG</sequence>
<evidence type="ECO:0000259" key="3">
    <source>
        <dbReference type="Pfam" id="PF26103"/>
    </source>
</evidence>
<keyword evidence="2" id="KW-0072">Autophagy</keyword>
<reference evidence="5" key="1">
    <citation type="submission" date="2025-08" db="UniProtKB">
        <authorList>
            <consortium name="Ensembl"/>
        </authorList>
    </citation>
    <scope>IDENTIFICATION</scope>
</reference>
<dbReference type="Proteomes" id="UP000264800">
    <property type="component" value="Unplaced"/>
</dbReference>
<evidence type="ECO:0000256" key="2">
    <source>
        <dbReference type="ARBA" id="ARBA00023006"/>
    </source>
</evidence>
<name>A0A3Q3ANQ5_KRYMA</name>
<organism evidence="5 6">
    <name type="scientific">Kryptolebias marmoratus</name>
    <name type="common">Mangrove killifish</name>
    <name type="synonym">Rivulus marmoratus</name>
    <dbReference type="NCBI Taxonomy" id="37003"/>
    <lineage>
        <taxon>Eukaryota</taxon>
        <taxon>Metazoa</taxon>
        <taxon>Chordata</taxon>
        <taxon>Craniata</taxon>
        <taxon>Vertebrata</taxon>
        <taxon>Euteleostomi</taxon>
        <taxon>Actinopterygii</taxon>
        <taxon>Neopterygii</taxon>
        <taxon>Teleostei</taxon>
        <taxon>Neoteleostei</taxon>
        <taxon>Acanthomorphata</taxon>
        <taxon>Ovalentaria</taxon>
        <taxon>Atherinomorphae</taxon>
        <taxon>Cyprinodontiformes</taxon>
        <taxon>Rivulidae</taxon>
        <taxon>Kryptolebias</taxon>
    </lineage>
</organism>
<dbReference type="Pfam" id="PF26103">
    <property type="entry name" value="TPR_Epg5"/>
    <property type="match status" value="1"/>
</dbReference>
<evidence type="ECO:0000313" key="6">
    <source>
        <dbReference type="Proteomes" id="UP000264800"/>
    </source>
</evidence>
<feature type="domain" description="Epg5-like central TPR repeats" evidence="3">
    <location>
        <begin position="596"/>
        <end position="856"/>
    </location>
</feature>
<reference evidence="5" key="2">
    <citation type="submission" date="2025-09" db="UniProtKB">
        <authorList>
            <consortium name="Ensembl"/>
        </authorList>
    </citation>
    <scope>IDENTIFICATION</scope>
</reference>
<dbReference type="Pfam" id="PF26573">
    <property type="entry name" value="TPR_Epg5_2"/>
    <property type="match status" value="1"/>
</dbReference>
<keyword evidence="6" id="KW-1185">Reference proteome</keyword>
<proteinExistence type="inferred from homology"/>
<dbReference type="PANTHER" id="PTHR31139">
    <property type="entry name" value="ECTOPIC P GRANULES PROTEIN 5 HOMOLOG"/>
    <property type="match status" value="1"/>
</dbReference>